<dbReference type="EMBL" id="FOAD01000001">
    <property type="protein sequence ID" value="SEK32495.1"/>
    <property type="molecule type" value="Genomic_DNA"/>
</dbReference>
<dbReference type="AlphaFoldDB" id="A0A1H7G9N7"/>
<dbReference type="OrthoDB" id="202478at2157"/>
<dbReference type="InterPro" id="IPR014729">
    <property type="entry name" value="Rossmann-like_a/b/a_fold"/>
</dbReference>
<evidence type="ECO:0000313" key="3">
    <source>
        <dbReference type="Proteomes" id="UP000183894"/>
    </source>
</evidence>
<dbReference type="CDD" id="cd00293">
    <property type="entry name" value="USP-like"/>
    <property type="match status" value="1"/>
</dbReference>
<evidence type="ECO:0000313" key="2">
    <source>
        <dbReference type="EMBL" id="SEK32495.1"/>
    </source>
</evidence>
<proteinExistence type="predicted"/>
<accession>A0A1H7G9N7</accession>
<evidence type="ECO:0000259" key="1">
    <source>
        <dbReference type="Pfam" id="PF00582"/>
    </source>
</evidence>
<dbReference type="SUPFAM" id="SSF52402">
    <property type="entry name" value="Adenine nucleotide alpha hydrolases-like"/>
    <property type="match status" value="1"/>
</dbReference>
<dbReference type="RefSeq" id="WP_074791301.1">
    <property type="nucleotide sequence ID" value="NZ_FOAD01000001.1"/>
</dbReference>
<dbReference type="Gene3D" id="3.40.50.620">
    <property type="entry name" value="HUPs"/>
    <property type="match status" value="1"/>
</dbReference>
<name>A0A1H7G9N7_HALLR</name>
<gene>
    <name evidence="2" type="ORF">SAMN04488691_101197</name>
</gene>
<reference evidence="2 3" key="1">
    <citation type="submission" date="2016-10" db="EMBL/GenBank/DDBJ databases">
        <authorList>
            <person name="de Groot N.N."/>
        </authorList>
    </citation>
    <scope>NUCLEOTIDE SEQUENCE [LARGE SCALE GENOMIC DNA]</scope>
    <source>
        <strain evidence="2 3">CDM_5</strain>
    </source>
</reference>
<dbReference type="Pfam" id="PF00582">
    <property type="entry name" value="Usp"/>
    <property type="match status" value="1"/>
</dbReference>
<feature type="domain" description="UspA" evidence="1">
    <location>
        <begin position="6"/>
        <end position="140"/>
    </location>
</feature>
<dbReference type="InterPro" id="IPR006016">
    <property type="entry name" value="UspA"/>
</dbReference>
<protein>
    <submittedName>
        <fullName evidence="2">Nucleotide-binding universal stress protein, UspA family</fullName>
    </submittedName>
</protein>
<organism evidence="2 3">
    <name type="scientific">Haloferax larsenii</name>
    <dbReference type="NCBI Taxonomy" id="302484"/>
    <lineage>
        <taxon>Archaea</taxon>
        <taxon>Methanobacteriati</taxon>
        <taxon>Methanobacteriota</taxon>
        <taxon>Stenosarchaea group</taxon>
        <taxon>Halobacteria</taxon>
        <taxon>Halobacteriales</taxon>
        <taxon>Haloferacaceae</taxon>
        <taxon>Haloferax</taxon>
    </lineage>
</organism>
<dbReference type="Proteomes" id="UP000183894">
    <property type="component" value="Unassembled WGS sequence"/>
</dbReference>
<sequence>MSTGVFRRILVPVASESDAHATATAVRPILNGDGGTGIFVYVVEKAGGAPDKASVEQQEAYAQKLFDGVHTVLEGQGLSYETDVLYGTDIGEAIIEGAHAHQANGIAFTPRGGSRWLKLLTGDVTETLVSSSDLPVIVLPEADSASGTRSPR</sequence>